<dbReference type="AlphaFoldDB" id="C4JMW3"/>
<dbReference type="InParanoid" id="C4JMW3"/>
<dbReference type="KEGG" id="ure:UREG_04171"/>
<dbReference type="Proteomes" id="UP000002058">
    <property type="component" value="Unassembled WGS sequence"/>
</dbReference>
<accession>C4JMW3</accession>
<evidence type="ECO:0000256" key="1">
    <source>
        <dbReference type="SAM" id="MobiDB-lite"/>
    </source>
</evidence>
<evidence type="ECO:0000313" key="2">
    <source>
        <dbReference type="EMBL" id="EEP79325.1"/>
    </source>
</evidence>
<feature type="compositionally biased region" description="Polar residues" evidence="1">
    <location>
        <begin position="105"/>
        <end position="117"/>
    </location>
</feature>
<dbReference type="EMBL" id="CH476616">
    <property type="protein sequence ID" value="EEP79325.1"/>
    <property type="molecule type" value="Genomic_DNA"/>
</dbReference>
<name>C4JMW3_UNCRE</name>
<feature type="region of interest" description="Disordered" evidence="1">
    <location>
        <begin position="92"/>
        <end position="124"/>
    </location>
</feature>
<keyword evidence="3" id="KW-1185">Reference proteome</keyword>
<feature type="region of interest" description="Disordered" evidence="1">
    <location>
        <begin position="23"/>
        <end position="78"/>
    </location>
</feature>
<gene>
    <name evidence="2" type="ORF">UREG_04171</name>
</gene>
<dbReference type="GeneID" id="8437184"/>
<proteinExistence type="predicted"/>
<dbReference type="VEuPathDB" id="FungiDB:UREG_04171"/>
<dbReference type="RefSeq" id="XP_002544654.1">
    <property type="nucleotide sequence ID" value="XM_002544608.1"/>
</dbReference>
<protein>
    <submittedName>
        <fullName evidence="2">Uncharacterized protein</fullName>
    </submittedName>
</protein>
<dbReference type="HOGENOM" id="CLU_1548765_0_0_1"/>
<evidence type="ECO:0000313" key="3">
    <source>
        <dbReference type="Proteomes" id="UP000002058"/>
    </source>
</evidence>
<sequence length="173" mass="19206">MPIHLNERAVAVPFRCRLFGRSSGVSQPYPTVPHEPLPRSQPTRPSRMLSQPPGGGEKNFFSPSWSGGPVPASANTAFPLTPLTREPAFHVETTTGTQRRQARQPNRSISERSSPMTSFAEKYERTADRTTLIIPRMEPSENCPSRCMIKSPEYTLNATDSGILARHPPKLHC</sequence>
<organism evidence="2 3">
    <name type="scientific">Uncinocarpus reesii (strain UAMH 1704)</name>
    <dbReference type="NCBI Taxonomy" id="336963"/>
    <lineage>
        <taxon>Eukaryota</taxon>
        <taxon>Fungi</taxon>
        <taxon>Dikarya</taxon>
        <taxon>Ascomycota</taxon>
        <taxon>Pezizomycotina</taxon>
        <taxon>Eurotiomycetes</taxon>
        <taxon>Eurotiomycetidae</taxon>
        <taxon>Onygenales</taxon>
        <taxon>Onygenaceae</taxon>
        <taxon>Uncinocarpus</taxon>
    </lineage>
</organism>
<reference evidence="3" key="1">
    <citation type="journal article" date="2009" name="Genome Res.">
        <title>Comparative genomic analyses of the human fungal pathogens Coccidioides and their relatives.</title>
        <authorList>
            <person name="Sharpton T.J."/>
            <person name="Stajich J.E."/>
            <person name="Rounsley S.D."/>
            <person name="Gardner M.J."/>
            <person name="Wortman J.R."/>
            <person name="Jordar V.S."/>
            <person name="Maiti R."/>
            <person name="Kodira C.D."/>
            <person name="Neafsey D.E."/>
            <person name="Zeng Q."/>
            <person name="Hung C.-Y."/>
            <person name="McMahan C."/>
            <person name="Muszewska A."/>
            <person name="Grynberg M."/>
            <person name="Mandel M.A."/>
            <person name="Kellner E.M."/>
            <person name="Barker B.M."/>
            <person name="Galgiani J.N."/>
            <person name="Orbach M.J."/>
            <person name="Kirkland T.N."/>
            <person name="Cole G.T."/>
            <person name="Henn M.R."/>
            <person name="Birren B.W."/>
            <person name="Taylor J.W."/>
        </authorList>
    </citation>
    <scope>NUCLEOTIDE SEQUENCE [LARGE SCALE GENOMIC DNA]</scope>
    <source>
        <strain evidence="3">UAMH 1704</strain>
    </source>
</reference>